<reference evidence="3" key="2">
    <citation type="submission" date="2015-01" db="EMBL/GenBank/DDBJ databases">
        <title>Evolutionary Origins and Diversification of the Mycorrhizal Mutualists.</title>
        <authorList>
            <consortium name="DOE Joint Genome Institute"/>
            <consortium name="Mycorrhizal Genomics Consortium"/>
            <person name="Kohler A."/>
            <person name="Kuo A."/>
            <person name="Nagy L.G."/>
            <person name="Floudas D."/>
            <person name="Copeland A."/>
            <person name="Barry K.W."/>
            <person name="Cichocki N."/>
            <person name="Veneault-Fourrey C."/>
            <person name="LaButti K."/>
            <person name="Lindquist E.A."/>
            <person name="Lipzen A."/>
            <person name="Lundell T."/>
            <person name="Morin E."/>
            <person name="Murat C."/>
            <person name="Riley R."/>
            <person name="Ohm R."/>
            <person name="Sun H."/>
            <person name="Tunlid A."/>
            <person name="Henrissat B."/>
            <person name="Grigoriev I.V."/>
            <person name="Hibbett D.S."/>
            <person name="Martin F."/>
        </authorList>
    </citation>
    <scope>NUCLEOTIDE SEQUENCE [LARGE SCALE GENOMIC DNA]</scope>
    <source>
        <strain evidence="3">441</strain>
    </source>
</reference>
<reference evidence="2 3" key="1">
    <citation type="submission" date="2014-04" db="EMBL/GenBank/DDBJ databases">
        <authorList>
            <consortium name="DOE Joint Genome Institute"/>
            <person name="Kuo A."/>
            <person name="Kohler A."/>
            <person name="Costa M.D."/>
            <person name="Nagy L.G."/>
            <person name="Floudas D."/>
            <person name="Copeland A."/>
            <person name="Barry K.W."/>
            <person name="Cichocki N."/>
            <person name="Veneault-Fourrey C."/>
            <person name="LaButti K."/>
            <person name="Lindquist E.A."/>
            <person name="Lipzen A."/>
            <person name="Lundell T."/>
            <person name="Morin E."/>
            <person name="Murat C."/>
            <person name="Sun H."/>
            <person name="Tunlid A."/>
            <person name="Henrissat B."/>
            <person name="Grigoriev I.V."/>
            <person name="Hibbett D.S."/>
            <person name="Martin F."/>
            <person name="Nordberg H.P."/>
            <person name="Cantor M.N."/>
            <person name="Hua S.X."/>
        </authorList>
    </citation>
    <scope>NUCLEOTIDE SEQUENCE [LARGE SCALE GENOMIC DNA]</scope>
    <source>
        <strain evidence="2 3">441</strain>
    </source>
</reference>
<name>A0A0C9Z6E3_9AGAM</name>
<keyword evidence="3" id="KW-1185">Reference proteome</keyword>
<sequence>MEPWSNSPSNGSVAATNWRDDPVQPTAIERAVGSHLPPHRIWQFPSNTRSILAWIVTRIAQSYAQVSEIVRT</sequence>
<dbReference type="Proteomes" id="UP000054018">
    <property type="component" value="Unassembled WGS sequence"/>
</dbReference>
<evidence type="ECO:0000313" key="3">
    <source>
        <dbReference type="Proteomes" id="UP000054018"/>
    </source>
</evidence>
<proteinExistence type="predicted"/>
<accession>A0A0C9Z6E3</accession>
<evidence type="ECO:0000313" key="2">
    <source>
        <dbReference type="EMBL" id="KIK24791.1"/>
    </source>
</evidence>
<evidence type="ECO:0000256" key="1">
    <source>
        <dbReference type="SAM" id="MobiDB-lite"/>
    </source>
</evidence>
<gene>
    <name evidence="2" type="ORF">PISMIDRAFT_677888</name>
</gene>
<feature type="region of interest" description="Disordered" evidence="1">
    <location>
        <begin position="1"/>
        <end position="22"/>
    </location>
</feature>
<dbReference type="AlphaFoldDB" id="A0A0C9Z6E3"/>
<organism evidence="2 3">
    <name type="scientific">Pisolithus microcarpus 441</name>
    <dbReference type="NCBI Taxonomy" id="765257"/>
    <lineage>
        <taxon>Eukaryota</taxon>
        <taxon>Fungi</taxon>
        <taxon>Dikarya</taxon>
        <taxon>Basidiomycota</taxon>
        <taxon>Agaricomycotina</taxon>
        <taxon>Agaricomycetes</taxon>
        <taxon>Agaricomycetidae</taxon>
        <taxon>Boletales</taxon>
        <taxon>Sclerodermatineae</taxon>
        <taxon>Pisolithaceae</taxon>
        <taxon>Pisolithus</taxon>
    </lineage>
</organism>
<protein>
    <submittedName>
        <fullName evidence="2">Uncharacterized protein</fullName>
    </submittedName>
</protein>
<dbReference type="HOGENOM" id="CLU_2723146_0_0_1"/>
<dbReference type="EMBL" id="KN833713">
    <property type="protein sequence ID" value="KIK24791.1"/>
    <property type="molecule type" value="Genomic_DNA"/>
</dbReference>
<feature type="compositionally biased region" description="Polar residues" evidence="1">
    <location>
        <begin position="1"/>
        <end position="15"/>
    </location>
</feature>